<dbReference type="EMBL" id="CP012029">
    <property type="protein sequence ID" value="ALO26923.1"/>
    <property type="molecule type" value="Genomic_DNA"/>
</dbReference>
<organism evidence="3">
    <name type="scientific">Leptospira borgpetersenii serovar Ballum</name>
    <dbReference type="NCBI Taxonomy" id="280505"/>
    <lineage>
        <taxon>Bacteria</taxon>
        <taxon>Pseudomonadati</taxon>
        <taxon>Spirochaetota</taxon>
        <taxon>Spirochaetia</taxon>
        <taxon>Leptospirales</taxon>
        <taxon>Leptospiraceae</taxon>
        <taxon>Leptospira</taxon>
    </lineage>
</organism>
<proteinExistence type="predicted"/>
<feature type="region of interest" description="Disordered" evidence="1">
    <location>
        <begin position="40"/>
        <end position="226"/>
    </location>
</feature>
<accession>A0A0E3BMJ7</accession>
<dbReference type="AlphaFoldDB" id="A0A0E3BMJ7"/>
<feature type="transmembrane region" description="Helical" evidence="2">
    <location>
        <begin position="6"/>
        <end position="28"/>
    </location>
</feature>
<evidence type="ECO:0000313" key="4">
    <source>
        <dbReference type="Proteomes" id="UP000058857"/>
    </source>
</evidence>
<evidence type="ECO:0000256" key="2">
    <source>
        <dbReference type="SAM" id="Phobius"/>
    </source>
</evidence>
<feature type="compositionally biased region" description="Basic residues" evidence="1">
    <location>
        <begin position="172"/>
        <end position="191"/>
    </location>
</feature>
<dbReference type="Proteomes" id="UP000058857">
    <property type="component" value="Chromosome 1"/>
</dbReference>
<reference evidence="3 4" key="1">
    <citation type="journal article" date="2015" name="PLoS Negl. Trop. Dis.">
        <title>Distribution of Plasmids in Distinct Leptospira Pathogenic Species.</title>
        <authorList>
            <person name="Wang Y."/>
            <person name="Zhuang X."/>
            <person name="Zhong Y."/>
            <person name="Zhang C."/>
            <person name="Zhang Y."/>
            <person name="Zeng L."/>
            <person name="Zhu Y."/>
            <person name="He P."/>
            <person name="Dong K."/>
            <person name="Pal U."/>
            <person name="Guo X."/>
            <person name="Qin J."/>
        </authorList>
    </citation>
    <scope>NUCLEOTIDE SEQUENCE [LARGE SCALE GENOMIC DNA]</scope>
    <source>
        <strain evidence="3 4">56604</strain>
    </source>
</reference>
<keyword evidence="2" id="KW-1133">Transmembrane helix</keyword>
<evidence type="ECO:0000313" key="3">
    <source>
        <dbReference type="EMBL" id="ALO26923.1"/>
    </source>
</evidence>
<dbReference type="PATRIC" id="fig|280505.15.peg.2637"/>
<gene>
    <name evidence="3" type="ORF">LBBP_02700</name>
</gene>
<sequence length="242" mass="28335">MRRDQLKILLSGILVLLLGSLIVYSYLFREDISRFLKKKEGEEVSNNSKTDRVILSPEMNLTSPSDLNSLPDSGEFSANEKETSKERKTGPEEFSSNAKEAQSSQEETQVSQEERPEERKTLEKTPKDKFPEEKWIPPETSTIKDEESPREKMKNVQGEREKKSDLKIRSQPTKKKIKMKKRSSFKTGKRIHSLETRVDRLERRLGISHTRRKHKPHGTDRKSLEKRVWKLEKEMEKLKSKK</sequence>
<name>A0A0E3BMJ7_LEPBO</name>
<feature type="compositionally biased region" description="Basic and acidic residues" evidence="1">
    <location>
        <begin position="78"/>
        <end position="91"/>
    </location>
</feature>
<dbReference type="RefSeq" id="WP_170874670.1">
    <property type="nucleotide sequence ID" value="NZ_CP012029.1"/>
</dbReference>
<feature type="compositionally biased region" description="Low complexity" evidence="1">
    <location>
        <begin position="102"/>
        <end position="111"/>
    </location>
</feature>
<keyword evidence="2" id="KW-0472">Membrane</keyword>
<feature type="compositionally biased region" description="Polar residues" evidence="1">
    <location>
        <begin position="59"/>
        <end position="71"/>
    </location>
</feature>
<feature type="compositionally biased region" description="Basic and acidic residues" evidence="1">
    <location>
        <begin position="217"/>
        <end position="226"/>
    </location>
</feature>
<evidence type="ECO:0000256" key="1">
    <source>
        <dbReference type="SAM" id="MobiDB-lite"/>
    </source>
</evidence>
<feature type="compositionally biased region" description="Basic and acidic residues" evidence="1">
    <location>
        <begin position="112"/>
        <end position="168"/>
    </location>
</feature>
<keyword evidence="2" id="KW-0812">Transmembrane</keyword>
<protein>
    <submittedName>
        <fullName evidence="3">Uncharacterized protein</fullName>
    </submittedName>
</protein>
<feature type="compositionally biased region" description="Basic and acidic residues" evidence="1">
    <location>
        <begin position="192"/>
        <end position="205"/>
    </location>
</feature>